<comment type="caution">
    <text evidence="3">The sequence shown here is derived from an EMBL/GenBank/DDBJ whole genome shotgun (WGS) entry which is preliminary data.</text>
</comment>
<dbReference type="PANTHER" id="PTHR43162">
    <property type="match status" value="1"/>
</dbReference>
<feature type="compositionally biased region" description="Low complexity" evidence="1">
    <location>
        <begin position="94"/>
        <end position="111"/>
    </location>
</feature>
<dbReference type="Proteomes" id="UP001500945">
    <property type="component" value="Unassembled WGS sequence"/>
</dbReference>
<dbReference type="EMBL" id="BAABGM010000001">
    <property type="protein sequence ID" value="GAA4396746.1"/>
    <property type="molecule type" value="Genomic_DNA"/>
</dbReference>
<feature type="region of interest" description="Disordered" evidence="1">
    <location>
        <begin position="70"/>
        <end position="120"/>
    </location>
</feature>
<proteinExistence type="predicted"/>
<sequence>MVVDAVVVDAVGVDAVVVAAVGVDAVDAVGAGLVVGMGSPRSGSVAGERGAAVAHTLSPRSWVRVGPLAQAVPKRRGASSTSTPPPEPPKEHPVSQPDPTTVTRPTPSTTPADAGSSAPSILVLGGTGLMGREVLGALRRRGARARVLVRDPARLATLEGVDVHVGDLRDPASLRRAMQGVDVVFHISPHEADEVELTRTVITACEEHGARLVFAGVHATGRTALHAWLARRFYGLLLPRYRGKFAIGRMVESSATNPVILVPSNFMQNDEVLLDVIEGGQFVHPCHPRGLNRVDLRDVGEVAAGILLDPSTPAGSYGIVGPRSLTGPECAGVWSRALGRPVRYAGDDDAALEAALGEHLTGHRHDDWLSSLRTLRGFEVHATPEELATTQRLLGRRPTDYTEFVRRVLAERSESGARVAARATT</sequence>
<evidence type="ECO:0000313" key="3">
    <source>
        <dbReference type="EMBL" id="GAA4396746.1"/>
    </source>
</evidence>
<feature type="domain" description="NmrA-like" evidence="2">
    <location>
        <begin position="120"/>
        <end position="345"/>
    </location>
</feature>
<protein>
    <recommendedName>
        <fullName evidence="2">NmrA-like domain-containing protein</fullName>
    </recommendedName>
</protein>
<organism evidence="3 4">
    <name type="scientific">Fodinibacter luteus</name>
    <dbReference type="NCBI Taxonomy" id="552064"/>
    <lineage>
        <taxon>Bacteria</taxon>
        <taxon>Bacillati</taxon>
        <taxon>Actinomycetota</taxon>
        <taxon>Actinomycetes</taxon>
        <taxon>Micrococcales</taxon>
        <taxon>Intrasporangiaceae</taxon>
        <taxon>Fodinibacter (ex Wang et al. 2009)</taxon>
    </lineage>
</organism>
<reference evidence="4" key="1">
    <citation type="journal article" date="2019" name="Int. J. Syst. Evol. Microbiol.">
        <title>The Global Catalogue of Microorganisms (GCM) 10K type strain sequencing project: providing services to taxonomists for standard genome sequencing and annotation.</title>
        <authorList>
            <consortium name="The Broad Institute Genomics Platform"/>
            <consortium name="The Broad Institute Genome Sequencing Center for Infectious Disease"/>
            <person name="Wu L."/>
            <person name="Ma J."/>
        </authorList>
    </citation>
    <scope>NUCLEOTIDE SEQUENCE [LARGE SCALE GENOMIC DNA]</scope>
    <source>
        <strain evidence="4">JCM 17809</strain>
    </source>
</reference>
<name>A0ABP8JWC8_9MICO</name>
<dbReference type="SUPFAM" id="SSF51735">
    <property type="entry name" value="NAD(P)-binding Rossmann-fold domains"/>
    <property type="match status" value="1"/>
</dbReference>
<dbReference type="InterPro" id="IPR008030">
    <property type="entry name" value="NmrA-like"/>
</dbReference>
<accession>A0ABP8JWC8</accession>
<evidence type="ECO:0000256" key="1">
    <source>
        <dbReference type="SAM" id="MobiDB-lite"/>
    </source>
</evidence>
<keyword evidence="4" id="KW-1185">Reference proteome</keyword>
<dbReference type="Gene3D" id="3.40.50.720">
    <property type="entry name" value="NAD(P)-binding Rossmann-like Domain"/>
    <property type="match status" value="1"/>
</dbReference>
<dbReference type="InterPro" id="IPR036291">
    <property type="entry name" value="NAD(P)-bd_dom_sf"/>
</dbReference>
<evidence type="ECO:0000313" key="4">
    <source>
        <dbReference type="Proteomes" id="UP001500945"/>
    </source>
</evidence>
<evidence type="ECO:0000259" key="2">
    <source>
        <dbReference type="Pfam" id="PF05368"/>
    </source>
</evidence>
<dbReference type="InterPro" id="IPR051604">
    <property type="entry name" value="Ergot_Alk_Oxidoreductase"/>
</dbReference>
<gene>
    <name evidence="3" type="ORF">GCM10023168_00990</name>
</gene>
<dbReference type="Pfam" id="PF05368">
    <property type="entry name" value="NmrA"/>
    <property type="match status" value="1"/>
</dbReference>
<dbReference type="PANTHER" id="PTHR43162:SF1">
    <property type="entry name" value="PRESTALK A DIFFERENTIATION PROTEIN A"/>
    <property type="match status" value="1"/>
</dbReference>